<keyword evidence="5 9" id="KW-0694">RNA-binding</keyword>
<reference evidence="13 14" key="3">
    <citation type="journal article" date="2015" name="Genome Announc.">
        <title>Draft Genome Sequence of the Archiascomycetous Yeast Saitoella complicata.</title>
        <authorList>
            <person name="Yamauchi K."/>
            <person name="Kondo S."/>
            <person name="Hamamoto M."/>
            <person name="Takahashi Y."/>
            <person name="Ogura Y."/>
            <person name="Hayashi T."/>
            <person name="Nishida H."/>
        </authorList>
    </citation>
    <scope>NUCLEOTIDE SEQUENCE [LARGE SCALE GENOMIC DNA]</scope>
    <source>
        <strain evidence="13 14">NRRL Y-17804</strain>
    </source>
</reference>
<dbReference type="InterPro" id="IPR035979">
    <property type="entry name" value="RBD_domain_sf"/>
</dbReference>
<feature type="domain" description="RRM" evidence="12">
    <location>
        <begin position="274"/>
        <end position="352"/>
    </location>
</feature>
<evidence type="ECO:0000256" key="5">
    <source>
        <dbReference type="ARBA" id="ARBA00022884"/>
    </source>
</evidence>
<dbReference type="PROSITE" id="PS50072">
    <property type="entry name" value="CSA_PPIASE_2"/>
    <property type="match status" value="1"/>
</dbReference>
<dbReference type="Pfam" id="PF00160">
    <property type="entry name" value="Pro_isomerase"/>
    <property type="match status" value="1"/>
</dbReference>
<organism evidence="13 14">
    <name type="scientific">Saitoella complicata (strain BCRC 22490 / CBS 7301 / JCM 7358 / NBRC 10748 / NRRL Y-17804)</name>
    <dbReference type="NCBI Taxonomy" id="698492"/>
    <lineage>
        <taxon>Eukaryota</taxon>
        <taxon>Fungi</taxon>
        <taxon>Dikarya</taxon>
        <taxon>Ascomycota</taxon>
        <taxon>Taphrinomycotina</taxon>
        <taxon>Taphrinomycotina incertae sedis</taxon>
        <taxon>Saitoella</taxon>
    </lineage>
</organism>
<evidence type="ECO:0000256" key="9">
    <source>
        <dbReference type="PROSITE-ProRule" id="PRU00176"/>
    </source>
</evidence>
<keyword evidence="8 10" id="KW-0539">Nucleus</keyword>
<dbReference type="CDD" id="cd01921">
    <property type="entry name" value="cyclophilin_RRM"/>
    <property type="match status" value="1"/>
</dbReference>
<gene>
    <name evidence="13" type="ORF">G7K_4639-t1</name>
</gene>
<keyword evidence="6 10" id="KW-0697">Rotamase</keyword>
<dbReference type="InterPro" id="IPR000504">
    <property type="entry name" value="RRM_dom"/>
</dbReference>
<comment type="caution">
    <text evidence="13">The sequence shown here is derived from an EMBL/GenBank/DDBJ whole genome shotgun (WGS) entry which is preliminary data.</text>
</comment>
<keyword evidence="7 10" id="KW-0413">Isomerase</keyword>
<dbReference type="InterPro" id="IPR002130">
    <property type="entry name" value="Cyclophilin-type_PPIase_dom"/>
</dbReference>
<evidence type="ECO:0000256" key="1">
    <source>
        <dbReference type="ARBA" id="ARBA00000971"/>
    </source>
</evidence>
<comment type="function">
    <text evidence="2 10">PPIases accelerate the folding of proteins. It catalyzes the cis-trans isomerization of proline imidic peptide bonds in oligopeptides.</text>
</comment>
<evidence type="ECO:0000313" key="14">
    <source>
        <dbReference type="Proteomes" id="UP000033140"/>
    </source>
</evidence>
<dbReference type="SMART" id="SM00360">
    <property type="entry name" value="RRM"/>
    <property type="match status" value="1"/>
</dbReference>
<reference evidence="13 14" key="2">
    <citation type="journal article" date="2014" name="J. Gen. Appl. Microbiol.">
        <title>The early diverging ascomycetous budding yeast Saitoella complicata has three histone deacetylases belonging to the Clr6, Hos2, and Rpd3 lineages.</title>
        <authorList>
            <person name="Nishida H."/>
            <person name="Matsumoto T."/>
            <person name="Kondo S."/>
            <person name="Hamamoto M."/>
            <person name="Yoshikawa H."/>
        </authorList>
    </citation>
    <scope>NUCLEOTIDE SEQUENCE [LARGE SCALE GENOMIC DNA]</scope>
    <source>
        <strain evidence="13 14">NRRL Y-17804</strain>
    </source>
</reference>
<dbReference type="Gene3D" id="3.30.70.330">
    <property type="match status" value="1"/>
</dbReference>
<evidence type="ECO:0000256" key="4">
    <source>
        <dbReference type="ARBA" id="ARBA00010739"/>
    </source>
</evidence>
<comment type="subcellular location">
    <subcellularLocation>
        <location evidence="3 10">Nucleus</location>
    </subcellularLocation>
</comment>
<dbReference type="SUPFAM" id="SSF50891">
    <property type="entry name" value="Cyclophilin-like"/>
    <property type="match status" value="1"/>
</dbReference>
<evidence type="ECO:0000256" key="6">
    <source>
        <dbReference type="ARBA" id="ARBA00023110"/>
    </source>
</evidence>
<dbReference type="Proteomes" id="UP000033140">
    <property type="component" value="Unassembled WGS sequence"/>
</dbReference>
<accession>A0A0E9NM71</accession>
<dbReference type="InterPro" id="IPR012677">
    <property type="entry name" value="Nucleotide-bd_a/b_plait_sf"/>
</dbReference>
<dbReference type="GO" id="GO:0005634">
    <property type="term" value="C:nucleus"/>
    <property type="evidence" value="ECO:0007669"/>
    <property type="project" value="UniProtKB-SubCell"/>
</dbReference>
<dbReference type="EC" id="5.2.1.8" evidence="10"/>
<sequence>MFMQVHARRPRVANTSRIVKGSKDVVMSVLLETTEGDIVIDLHVDYVPKVCENFLKLCKVKYYNFSPLFNINPTAFFQSGDPIGPPDGDGGTSIYGLLQGPSRRYFKADRNPKLKHVERGTVSMTISKDKTTEHELAGSQFIVTLADNLDYLDASAVPFGRVAEGFDTLEKIVGLYLDHDGRPYKDTRILHTIILDDPFPDPEGLTEPTASPPPSKAQLATVRISEDELNNTTDEALTESELSARKREREAKAQALTLEMLGDLPSADLAPPENVLFVCKLNPLTSSPDLSLIFSRFGQIISCRIITDPHTGASLGYGFIEFEKREECERAYFKMQGVLIDDRRIHVDFGQSLNGGRGVDWGAWIMVAGGVGGEGGEGLGVDLEGDMVGIDGVLMIGEDMITEGMRMRGGGLRLIRALDERSGMTEKSDEKARVGIDAIVVGAEKEVLIGETETGRVAGSAVGVGTGEVEMIRGTETEVAITGMMTRTVGGKGVANDGGSQVGIDLVIEAVTGDGDPT</sequence>
<dbReference type="PANTHER" id="PTHR45843">
    <property type="entry name" value="PEPTIDYL-PROLYL CIS-TRANS ISOMERASE-LIKE 4"/>
    <property type="match status" value="1"/>
</dbReference>
<evidence type="ECO:0000256" key="3">
    <source>
        <dbReference type="ARBA" id="ARBA00004123"/>
    </source>
</evidence>
<evidence type="ECO:0000259" key="12">
    <source>
        <dbReference type="PROSITE" id="PS50102"/>
    </source>
</evidence>
<evidence type="ECO:0000256" key="10">
    <source>
        <dbReference type="RuleBase" id="RU365081"/>
    </source>
</evidence>
<evidence type="ECO:0000313" key="13">
    <source>
        <dbReference type="EMBL" id="GAO50515.1"/>
    </source>
</evidence>
<dbReference type="InterPro" id="IPR035542">
    <property type="entry name" value="CRIP"/>
</dbReference>
<comment type="catalytic activity">
    <reaction evidence="1 10">
        <text>[protein]-peptidylproline (omega=180) = [protein]-peptidylproline (omega=0)</text>
        <dbReference type="Rhea" id="RHEA:16237"/>
        <dbReference type="Rhea" id="RHEA-COMP:10747"/>
        <dbReference type="Rhea" id="RHEA-COMP:10748"/>
        <dbReference type="ChEBI" id="CHEBI:83833"/>
        <dbReference type="ChEBI" id="CHEBI:83834"/>
        <dbReference type="EC" id="5.2.1.8"/>
    </reaction>
</comment>
<dbReference type="AlphaFoldDB" id="A0A0E9NM71"/>
<dbReference type="PROSITE" id="PS50102">
    <property type="entry name" value="RRM"/>
    <property type="match status" value="1"/>
</dbReference>
<dbReference type="Pfam" id="PF00076">
    <property type="entry name" value="RRM_1"/>
    <property type="match status" value="1"/>
</dbReference>
<dbReference type="GO" id="GO:0003755">
    <property type="term" value="F:peptidyl-prolyl cis-trans isomerase activity"/>
    <property type="evidence" value="ECO:0007669"/>
    <property type="project" value="UniProtKB-UniRule"/>
</dbReference>
<protein>
    <recommendedName>
        <fullName evidence="10">Peptidyl-prolyl cis-trans isomerase</fullName>
        <shortName evidence="10">PPIase</shortName>
        <ecNumber evidence="10">5.2.1.8</ecNumber>
    </recommendedName>
</protein>
<name>A0A0E9NM71_SAICN</name>
<dbReference type="Gene3D" id="2.40.100.10">
    <property type="entry name" value="Cyclophilin-like"/>
    <property type="match status" value="1"/>
</dbReference>
<keyword evidence="14" id="KW-1185">Reference proteome</keyword>
<dbReference type="CDD" id="cd12235">
    <property type="entry name" value="RRM_PPIL4"/>
    <property type="match status" value="1"/>
</dbReference>
<dbReference type="InterPro" id="IPR029000">
    <property type="entry name" value="Cyclophilin-like_dom_sf"/>
</dbReference>
<proteinExistence type="inferred from homology"/>
<dbReference type="EMBL" id="BACD03000033">
    <property type="protein sequence ID" value="GAO50515.1"/>
    <property type="molecule type" value="Genomic_DNA"/>
</dbReference>
<dbReference type="InterPro" id="IPR035538">
    <property type="entry name" value="Cyclophilin_PPIL4"/>
</dbReference>
<evidence type="ECO:0000256" key="8">
    <source>
        <dbReference type="ARBA" id="ARBA00023242"/>
    </source>
</evidence>
<feature type="domain" description="PPIase cyclophilin-type" evidence="11">
    <location>
        <begin position="36"/>
        <end position="194"/>
    </location>
</feature>
<dbReference type="PANTHER" id="PTHR45843:SF1">
    <property type="entry name" value="PEPTIDYL-PROLYL CIS-TRANS ISOMERASE-LIKE 4"/>
    <property type="match status" value="1"/>
</dbReference>
<evidence type="ECO:0000256" key="7">
    <source>
        <dbReference type="ARBA" id="ARBA00023235"/>
    </source>
</evidence>
<comment type="similarity">
    <text evidence="4 10">Belongs to the cyclophilin-type PPIase family. PPIL4 subfamily.</text>
</comment>
<dbReference type="GO" id="GO:0003723">
    <property type="term" value="F:RNA binding"/>
    <property type="evidence" value="ECO:0007669"/>
    <property type="project" value="UniProtKB-UniRule"/>
</dbReference>
<evidence type="ECO:0000256" key="2">
    <source>
        <dbReference type="ARBA" id="ARBA00002388"/>
    </source>
</evidence>
<dbReference type="SUPFAM" id="SSF54928">
    <property type="entry name" value="RNA-binding domain, RBD"/>
    <property type="match status" value="1"/>
</dbReference>
<evidence type="ECO:0000259" key="11">
    <source>
        <dbReference type="PROSITE" id="PS50072"/>
    </source>
</evidence>
<reference evidence="13 14" key="1">
    <citation type="journal article" date="2011" name="J. Gen. Appl. Microbiol.">
        <title>Draft genome sequencing of the enigmatic yeast Saitoella complicata.</title>
        <authorList>
            <person name="Nishida H."/>
            <person name="Hamamoto M."/>
            <person name="Sugiyama J."/>
        </authorList>
    </citation>
    <scope>NUCLEOTIDE SEQUENCE [LARGE SCALE GENOMIC DNA]</scope>
    <source>
        <strain evidence="13 14">NRRL Y-17804</strain>
    </source>
</reference>
<dbReference type="STRING" id="698492.A0A0E9NM71"/>